<evidence type="ECO:0000313" key="2">
    <source>
        <dbReference type="EMBL" id="TRY66669.1"/>
    </source>
</evidence>
<evidence type="ECO:0000256" key="1">
    <source>
        <dbReference type="SAM" id="MobiDB-lite"/>
    </source>
</evidence>
<reference evidence="2 3" key="1">
    <citation type="journal article" date="2019" name="Sci. Data">
        <title>Hybrid genome assembly and annotation of Danionella translucida.</title>
        <authorList>
            <person name="Kadobianskyi M."/>
            <person name="Schulze L."/>
            <person name="Schuelke M."/>
            <person name="Judkewitz B."/>
        </authorList>
    </citation>
    <scope>NUCLEOTIDE SEQUENCE [LARGE SCALE GENOMIC DNA]</scope>
    <source>
        <strain evidence="2 3">Bolton</strain>
    </source>
</reference>
<dbReference type="EMBL" id="SRMA01026831">
    <property type="protein sequence ID" value="TRY66669.1"/>
    <property type="molecule type" value="Genomic_DNA"/>
</dbReference>
<proteinExistence type="predicted"/>
<sequence length="433" mass="49326">MVRGENKQNNKNAEYIENNEERGENNELGRRCCSKKKLGSLYVTIGRHKGKKRQENEKKKFDRLNAVPMLSMEKLSLNFNRVLEGQNQLPCAHFSPPNQGYQKSRSLGTITSKARKLAEVVSMSSGSCTAPRLLQRPHSSISSGWELQSQNQNHHVFFIPISSLFCELNESKSQWQDEPEQSHTCKEETALHNNMQLEVLKMNWESTSISNSCLLFSTMSQGVSGWNPYEQLRREISQQRENDLSGHSNGWWNPQRRMELTLSVPVRLSMSCMVLHLDNVLYLFWRNAQRAGLEVLKASVKRQNSVSRWSSMADCTDDEHRPLKPLHAAKQLKVCKSSRRYDATACRMPARKFVMLTLPPHPDPFHLSLSLFSAECFAHSLVWEITHLLSLFFFMSVEATGHGRSNPPAYSVCVMNRGVPTTVCMAQNAPPTS</sequence>
<feature type="region of interest" description="Disordered" evidence="1">
    <location>
        <begin position="1"/>
        <end position="26"/>
    </location>
</feature>
<comment type="caution">
    <text evidence="2">The sequence shown here is derived from an EMBL/GenBank/DDBJ whole genome shotgun (WGS) entry which is preliminary data.</text>
</comment>
<dbReference type="AlphaFoldDB" id="A0A553NMJ8"/>
<gene>
    <name evidence="2" type="ORF">DNTS_008001</name>
</gene>
<organism evidence="2 3">
    <name type="scientific">Danionella cerebrum</name>
    <dbReference type="NCBI Taxonomy" id="2873325"/>
    <lineage>
        <taxon>Eukaryota</taxon>
        <taxon>Metazoa</taxon>
        <taxon>Chordata</taxon>
        <taxon>Craniata</taxon>
        <taxon>Vertebrata</taxon>
        <taxon>Euteleostomi</taxon>
        <taxon>Actinopterygii</taxon>
        <taxon>Neopterygii</taxon>
        <taxon>Teleostei</taxon>
        <taxon>Ostariophysi</taxon>
        <taxon>Cypriniformes</taxon>
        <taxon>Danionidae</taxon>
        <taxon>Danioninae</taxon>
        <taxon>Danionella</taxon>
    </lineage>
</organism>
<evidence type="ECO:0000313" key="3">
    <source>
        <dbReference type="Proteomes" id="UP000316079"/>
    </source>
</evidence>
<name>A0A553NMJ8_9TELE</name>
<dbReference type="OrthoDB" id="10025005at2759"/>
<keyword evidence="3" id="KW-1185">Reference proteome</keyword>
<accession>A0A553NMJ8</accession>
<protein>
    <submittedName>
        <fullName evidence="2">Uncharacterized protein</fullName>
    </submittedName>
</protein>
<dbReference type="Proteomes" id="UP000316079">
    <property type="component" value="Unassembled WGS sequence"/>
</dbReference>